<dbReference type="GO" id="GO:0055085">
    <property type="term" value="P:transmembrane transport"/>
    <property type="evidence" value="ECO:0007669"/>
    <property type="project" value="InterPro"/>
</dbReference>
<dbReference type="PANTHER" id="PTHR30193">
    <property type="entry name" value="ABC TRANSPORTER PERMEASE PROTEIN"/>
    <property type="match status" value="1"/>
</dbReference>
<dbReference type="AlphaFoldDB" id="A0A6B1D5B3"/>
<evidence type="ECO:0000256" key="4">
    <source>
        <dbReference type="ARBA" id="ARBA00022692"/>
    </source>
</evidence>
<evidence type="ECO:0000259" key="8">
    <source>
        <dbReference type="PROSITE" id="PS50928"/>
    </source>
</evidence>
<dbReference type="InterPro" id="IPR000515">
    <property type="entry name" value="MetI-like"/>
</dbReference>
<feature type="transmembrane region" description="Helical" evidence="7">
    <location>
        <begin position="291"/>
        <end position="312"/>
    </location>
</feature>
<keyword evidence="5 7" id="KW-1133">Transmembrane helix</keyword>
<dbReference type="InterPro" id="IPR035906">
    <property type="entry name" value="MetI-like_sf"/>
</dbReference>
<dbReference type="CDD" id="cd06261">
    <property type="entry name" value="TM_PBP2"/>
    <property type="match status" value="1"/>
</dbReference>
<evidence type="ECO:0000256" key="7">
    <source>
        <dbReference type="RuleBase" id="RU363032"/>
    </source>
</evidence>
<evidence type="ECO:0000256" key="5">
    <source>
        <dbReference type="ARBA" id="ARBA00022989"/>
    </source>
</evidence>
<dbReference type="InterPro" id="IPR051393">
    <property type="entry name" value="ABC_transporter_permease"/>
</dbReference>
<evidence type="ECO:0000256" key="3">
    <source>
        <dbReference type="ARBA" id="ARBA00022475"/>
    </source>
</evidence>
<gene>
    <name evidence="9" type="ORF">F4X14_07335</name>
</gene>
<comment type="subcellular location">
    <subcellularLocation>
        <location evidence="1 7">Cell membrane</location>
        <topology evidence="1 7">Multi-pass membrane protein</topology>
    </subcellularLocation>
</comment>
<feature type="domain" description="ABC transmembrane type-1" evidence="8">
    <location>
        <begin position="96"/>
        <end position="312"/>
    </location>
</feature>
<dbReference type="GO" id="GO:0005886">
    <property type="term" value="C:plasma membrane"/>
    <property type="evidence" value="ECO:0007669"/>
    <property type="project" value="UniProtKB-SubCell"/>
</dbReference>
<accession>A0A6B1D5B3</accession>
<dbReference type="PROSITE" id="PS50928">
    <property type="entry name" value="ABC_TM1"/>
    <property type="match status" value="1"/>
</dbReference>
<name>A0A6B1D5B3_9CHLR</name>
<sequence length="325" mass="36231">MSSAQSTQTDSAAGGRRFWRRRTEATPLSWRAFRRSWQAYALLSPIFILLIIFVYYPPILGLVRAFFRWRPGVPATFVGLDNFVTYFTYAETPHELVNIVKLLIFGLFAGIVMPFIMAELIFFVRSAALKELYRLLVIIPMLVPGIVTVLLWQKLYDPYLGPINDLLRAMGLEHLALNWLGEHRIAIYAIMFVGFPWVWGVGTLIYLGGLGQISDSVYEAAALDGCTGVGRVLRIDIPLVLGQVRLLAILAIINAITAFQNILVLTDGGPGFSTMVPGLTMFHSAFRAQKFGYSSAIGLLLFIIAMSGTLIINRGIRPANEELRQ</sequence>
<keyword evidence="3" id="KW-1003">Cell membrane</keyword>
<feature type="transmembrane region" description="Helical" evidence="7">
    <location>
        <begin position="185"/>
        <end position="207"/>
    </location>
</feature>
<reference evidence="9" key="1">
    <citation type="submission" date="2019-09" db="EMBL/GenBank/DDBJ databases">
        <title>Characterisation of the sponge microbiome using genome-centric metagenomics.</title>
        <authorList>
            <person name="Engelberts J.P."/>
            <person name="Robbins S.J."/>
            <person name="De Goeij J.M."/>
            <person name="Aranda M."/>
            <person name="Bell S.C."/>
            <person name="Webster N.S."/>
        </authorList>
    </citation>
    <scope>NUCLEOTIDE SEQUENCE</scope>
    <source>
        <strain evidence="9">SB0661_bin_32</strain>
    </source>
</reference>
<comment type="similarity">
    <text evidence="7">Belongs to the binding-protein-dependent transport system permease family.</text>
</comment>
<dbReference type="Pfam" id="PF00528">
    <property type="entry name" value="BPD_transp_1"/>
    <property type="match status" value="1"/>
</dbReference>
<comment type="caution">
    <text evidence="9">The sequence shown here is derived from an EMBL/GenBank/DDBJ whole genome shotgun (WGS) entry which is preliminary data.</text>
</comment>
<keyword evidence="6 7" id="KW-0472">Membrane</keyword>
<feature type="transmembrane region" description="Helical" evidence="7">
    <location>
        <begin position="102"/>
        <end position="123"/>
    </location>
</feature>
<protein>
    <submittedName>
        <fullName evidence="9">Sugar ABC transporter permease</fullName>
    </submittedName>
</protein>
<organism evidence="9">
    <name type="scientific">Caldilineaceae bacterium SB0661_bin_32</name>
    <dbReference type="NCBI Taxonomy" id="2605255"/>
    <lineage>
        <taxon>Bacteria</taxon>
        <taxon>Bacillati</taxon>
        <taxon>Chloroflexota</taxon>
        <taxon>Caldilineae</taxon>
        <taxon>Caldilineales</taxon>
        <taxon>Caldilineaceae</taxon>
    </lineage>
</organism>
<feature type="transmembrane region" description="Helical" evidence="7">
    <location>
        <begin position="244"/>
        <end position="265"/>
    </location>
</feature>
<proteinExistence type="inferred from homology"/>
<keyword evidence="2 7" id="KW-0813">Transport</keyword>
<dbReference type="Gene3D" id="1.10.3720.10">
    <property type="entry name" value="MetI-like"/>
    <property type="match status" value="1"/>
</dbReference>
<evidence type="ECO:0000256" key="2">
    <source>
        <dbReference type="ARBA" id="ARBA00022448"/>
    </source>
</evidence>
<dbReference type="SUPFAM" id="SSF161098">
    <property type="entry name" value="MetI-like"/>
    <property type="match status" value="1"/>
</dbReference>
<keyword evidence="4 7" id="KW-0812">Transmembrane</keyword>
<feature type="transmembrane region" description="Helical" evidence="7">
    <location>
        <begin position="37"/>
        <end position="56"/>
    </location>
</feature>
<evidence type="ECO:0000256" key="6">
    <source>
        <dbReference type="ARBA" id="ARBA00023136"/>
    </source>
</evidence>
<dbReference type="EMBL" id="VXMH01000033">
    <property type="protein sequence ID" value="MYC94768.1"/>
    <property type="molecule type" value="Genomic_DNA"/>
</dbReference>
<feature type="transmembrane region" description="Helical" evidence="7">
    <location>
        <begin position="135"/>
        <end position="152"/>
    </location>
</feature>
<evidence type="ECO:0000256" key="1">
    <source>
        <dbReference type="ARBA" id="ARBA00004651"/>
    </source>
</evidence>
<evidence type="ECO:0000313" key="9">
    <source>
        <dbReference type="EMBL" id="MYC94768.1"/>
    </source>
</evidence>
<dbReference type="PANTHER" id="PTHR30193:SF37">
    <property type="entry name" value="INNER MEMBRANE ABC TRANSPORTER PERMEASE PROTEIN YCJO"/>
    <property type="match status" value="1"/>
</dbReference>